<proteinExistence type="predicted"/>
<evidence type="ECO:0000313" key="5">
    <source>
        <dbReference type="Proteomes" id="UP000014115"/>
    </source>
</evidence>
<sequence>MKSYVLVILSTASLLLAACVTQDANNVPSAATDSGRQELASQAPPETPSLSSFANRLAQDLRLHMRQPVDPKAVGITSLVAVDGQLQQADTISKLFSEDLIYAMHGAQFKVLDYKTTDFIRVTAKGDFALSRDYLELQEIVPISHVLVATTAQHEQGMMVNARLVNITDKQVISAAQVFIPKQVLRQVQSSELKPILRAAR</sequence>
<evidence type="ECO:0000313" key="4">
    <source>
        <dbReference type="EMBL" id="EKE82087.1"/>
    </source>
</evidence>
<evidence type="ECO:0000256" key="2">
    <source>
        <dbReference type="SAM" id="SignalP"/>
    </source>
</evidence>
<comment type="caution">
    <text evidence="4">The sequence shown here is derived from an EMBL/GenBank/DDBJ whole genome shotgun (WGS) entry which is preliminary data.</text>
</comment>
<dbReference type="PIRSF" id="PIRSF028688">
    <property type="entry name" value="UCP_imp_028688"/>
    <property type="match status" value="1"/>
</dbReference>
<dbReference type="eggNOG" id="COG5616">
    <property type="taxonomic scope" value="Bacteria"/>
</dbReference>
<keyword evidence="5" id="KW-1185">Reference proteome</keyword>
<dbReference type="InterPro" id="IPR041215">
    <property type="entry name" value="FlgO_dom"/>
</dbReference>
<gene>
    <name evidence="4" type="ORF">A10D4_09929</name>
</gene>
<dbReference type="EMBL" id="AMRG01000012">
    <property type="protein sequence ID" value="EKE82087.1"/>
    <property type="molecule type" value="Genomic_DNA"/>
</dbReference>
<dbReference type="Pfam" id="PF17680">
    <property type="entry name" value="FlgO"/>
    <property type="match status" value="1"/>
</dbReference>
<name>K2K665_9GAMM</name>
<dbReference type="RefSeq" id="WP_008489288.1">
    <property type="nucleotide sequence ID" value="NZ_AMRG01000012.1"/>
</dbReference>
<feature type="signal peptide" evidence="2">
    <location>
        <begin position="1"/>
        <end position="17"/>
    </location>
</feature>
<feature type="region of interest" description="Disordered" evidence="1">
    <location>
        <begin position="27"/>
        <end position="50"/>
    </location>
</feature>
<keyword evidence="2" id="KW-0732">Signal</keyword>
<feature type="domain" description="FlgO" evidence="3">
    <location>
        <begin position="56"/>
        <end position="184"/>
    </location>
</feature>
<dbReference type="Proteomes" id="UP000014115">
    <property type="component" value="Unassembled WGS sequence"/>
</dbReference>
<dbReference type="OrthoDB" id="6116374at2"/>
<evidence type="ECO:0000259" key="3">
    <source>
        <dbReference type="Pfam" id="PF17680"/>
    </source>
</evidence>
<evidence type="ECO:0000256" key="1">
    <source>
        <dbReference type="SAM" id="MobiDB-lite"/>
    </source>
</evidence>
<dbReference type="PROSITE" id="PS51257">
    <property type="entry name" value="PROKAR_LIPOPROTEIN"/>
    <property type="match status" value="1"/>
</dbReference>
<reference evidence="4 5" key="1">
    <citation type="journal article" date="2012" name="J. Bacteriol.">
        <title>Genome Sequence of Idiomarina xiamenensis Type Strain 10-D-4.</title>
        <authorList>
            <person name="Lai Q."/>
            <person name="Wang L."/>
            <person name="Wang W."/>
            <person name="Shao Z."/>
        </authorList>
    </citation>
    <scope>NUCLEOTIDE SEQUENCE [LARGE SCALE GENOMIC DNA]</scope>
    <source>
        <strain evidence="4 5">10-D-4</strain>
    </source>
</reference>
<dbReference type="PATRIC" id="fig|740709.3.peg.2008"/>
<dbReference type="STRING" id="740709.A10D4_09929"/>
<organism evidence="4 5">
    <name type="scientific">Idiomarina xiamenensis 10-D-4</name>
    <dbReference type="NCBI Taxonomy" id="740709"/>
    <lineage>
        <taxon>Bacteria</taxon>
        <taxon>Pseudomonadati</taxon>
        <taxon>Pseudomonadota</taxon>
        <taxon>Gammaproteobacteria</taxon>
        <taxon>Alteromonadales</taxon>
        <taxon>Idiomarinaceae</taxon>
        <taxon>Idiomarina</taxon>
    </lineage>
</organism>
<dbReference type="InterPro" id="IPR014549">
    <property type="entry name" value="FlgO"/>
</dbReference>
<dbReference type="AlphaFoldDB" id="K2K665"/>
<protein>
    <recommendedName>
        <fullName evidence="3">FlgO domain-containing protein</fullName>
    </recommendedName>
</protein>
<accession>K2K665</accession>
<feature type="chain" id="PRO_5003862088" description="FlgO domain-containing protein" evidence="2">
    <location>
        <begin position="18"/>
        <end position="201"/>
    </location>
</feature>